<gene>
    <name evidence="2" type="ORF">L227DRAFT_572652</name>
</gene>
<feature type="compositionally biased region" description="Basic and acidic residues" evidence="1">
    <location>
        <begin position="150"/>
        <end position="179"/>
    </location>
</feature>
<feature type="compositionally biased region" description="Low complexity" evidence="1">
    <location>
        <begin position="181"/>
        <end position="204"/>
    </location>
</feature>
<dbReference type="OrthoDB" id="2758056at2759"/>
<dbReference type="AlphaFoldDB" id="A0A5C2SIA4"/>
<feature type="compositionally biased region" description="Acidic residues" evidence="1">
    <location>
        <begin position="217"/>
        <end position="245"/>
    </location>
</feature>
<proteinExistence type="predicted"/>
<evidence type="ECO:0000313" key="3">
    <source>
        <dbReference type="Proteomes" id="UP000313359"/>
    </source>
</evidence>
<evidence type="ECO:0000313" key="2">
    <source>
        <dbReference type="EMBL" id="RPD63503.1"/>
    </source>
</evidence>
<name>A0A5C2SIA4_9APHY</name>
<evidence type="ECO:0000256" key="1">
    <source>
        <dbReference type="SAM" id="MobiDB-lite"/>
    </source>
</evidence>
<protein>
    <submittedName>
        <fullName evidence="2">Uncharacterized protein</fullName>
    </submittedName>
</protein>
<sequence>MPLQNAFLDANAPNVTLLDETGTPYHMTPGQFRLCNDFNRHLREHGTREGFICGVPFAYQELTHQWNLDEGTYQFAVYDVGSDSVTIRGRSIPADLMDEIDPPTPAPAPPVVDLEPQFTAHQTDTINRMLWAAAEREAHFAEARGAAKVKKAEERKRKREEYRASDAAKKTRVDERVGERSASNAAGGSGSPSTSQPKAAGPSKSKPKPKTSKDAEAMDEDKDAEGETEKDEFELIEYETADEEAGMSKAEGKKRAGTKRA</sequence>
<accession>A0A5C2SIA4</accession>
<organism evidence="2 3">
    <name type="scientific">Lentinus tigrinus ALCF2SS1-6</name>
    <dbReference type="NCBI Taxonomy" id="1328759"/>
    <lineage>
        <taxon>Eukaryota</taxon>
        <taxon>Fungi</taxon>
        <taxon>Dikarya</taxon>
        <taxon>Basidiomycota</taxon>
        <taxon>Agaricomycotina</taxon>
        <taxon>Agaricomycetes</taxon>
        <taxon>Polyporales</taxon>
        <taxon>Polyporaceae</taxon>
        <taxon>Lentinus</taxon>
    </lineage>
</organism>
<dbReference type="Proteomes" id="UP000313359">
    <property type="component" value="Unassembled WGS sequence"/>
</dbReference>
<feature type="region of interest" description="Disordered" evidence="1">
    <location>
        <begin position="141"/>
        <end position="261"/>
    </location>
</feature>
<keyword evidence="3" id="KW-1185">Reference proteome</keyword>
<reference evidence="2" key="1">
    <citation type="journal article" date="2018" name="Genome Biol. Evol.">
        <title>Genomics and development of Lentinus tigrinus, a white-rot wood-decaying mushroom with dimorphic fruiting bodies.</title>
        <authorList>
            <person name="Wu B."/>
            <person name="Xu Z."/>
            <person name="Knudson A."/>
            <person name="Carlson A."/>
            <person name="Chen N."/>
            <person name="Kovaka S."/>
            <person name="LaButti K."/>
            <person name="Lipzen A."/>
            <person name="Pennachio C."/>
            <person name="Riley R."/>
            <person name="Schakwitz W."/>
            <person name="Umezawa K."/>
            <person name="Ohm R.A."/>
            <person name="Grigoriev I.V."/>
            <person name="Nagy L.G."/>
            <person name="Gibbons J."/>
            <person name="Hibbett D."/>
        </authorList>
    </citation>
    <scope>NUCLEOTIDE SEQUENCE [LARGE SCALE GENOMIC DNA]</scope>
    <source>
        <strain evidence="2">ALCF2SS1-6</strain>
    </source>
</reference>
<dbReference type="EMBL" id="ML122256">
    <property type="protein sequence ID" value="RPD63503.1"/>
    <property type="molecule type" value="Genomic_DNA"/>
</dbReference>